<dbReference type="GeneID" id="94554018"/>
<feature type="chain" id="PRO_5004137843" description="Spore coat protein U/FanG domain-containing protein" evidence="1">
    <location>
        <begin position="39"/>
        <end position="337"/>
    </location>
</feature>
<keyword evidence="4" id="KW-1185">Reference proteome</keyword>
<reference evidence="3 4" key="1">
    <citation type="submission" date="2013-02" db="EMBL/GenBank/DDBJ databases">
        <title>The Genome Sequence of Acinetobacter gerneri CIP 107464.</title>
        <authorList>
            <consortium name="The Broad Institute Genome Sequencing Platform"/>
            <consortium name="The Broad Institute Genome Sequencing Center for Infectious Disease"/>
            <person name="Cerqueira G."/>
            <person name="Feldgarden M."/>
            <person name="Courvalin P."/>
            <person name="Perichon B."/>
            <person name="Grillot-Courvalin C."/>
            <person name="Clermont D."/>
            <person name="Rocha E."/>
            <person name="Yoon E.-J."/>
            <person name="Nemec A."/>
            <person name="Walker B."/>
            <person name="Young S.K."/>
            <person name="Zeng Q."/>
            <person name="Gargeya S."/>
            <person name="Fitzgerald M."/>
            <person name="Haas B."/>
            <person name="Abouelleil A."/>
            <person name="Alvarado L."/>
            <person name="Arachchi H.M."/>
            <person name="Berlin A.M."/>
            <person name="Chapman S.B."/>
            <person name="Dewar J."/>
            <person name="Goldberg J."/>
            <person name="Griggs A."/>
            <person name="Gujja S."/>
            <person name="Hansen M."/>
            <person name="Howarth C."/>
            <person name="Imamovic A."/>
            <person name="Larimer J."/>
            <person name="McCowan C."/>
            <person name="Murphy C."/>
            <person name="Neiman D."/>
            <person name="Pearson M."/>
            <person name="Priest M."/>
            <person name="Roberts A."/>
            <person name="Saif S."/>
            <person name="Shea T."/>
            <person name="Sisk P."/>
            <person name="Sykes S."/>
            <person name="Wortman J."/>
            <person name="Nusbaum C."/>
            <person name="Birren B."/>
        </authorList>
    </citation>
    <scope>NUCLEOTIDE SEQUENCE [LARGE SCALE GENOMIC DNA]</scope>
    <source>
        <strain evidence="3 4">CIP 107464</strain>
    </source>
</reference>
<dbReference type="EMBL" id="APPN01000046">
    <property type="protein sequence ID" value="ENV35281.1"/>
    <property type="molecule type" value="Genomic_DNA"/>
</dbReference>
<dbReference type="eggNOG" id="COG5430">
    <property type="taxonomic scope" value="Bacteria"/>
</dbReference>
<comment type="caution">
    <text evidence="3">The sequence shown here is derived from an EMBL/GenBank/DDBJ whole genome shotgun (WGS) entry which is preliminary data.</text>
</comment>
<feature type="domain" description="Spore coat protein U/FanG" evidence="2">
    <location>
        <begin position="205"/>
        <end position="334"/>
    </location>
</feature>
<dbReference type="STRING" id="202952.GCA_000747725_00335"/>
<dbReference type="AlphaFoldDB" id="N8YF43"/>
<dbReference type="InterPro" id="IPR053167">
    <property type="entry name" value="Spore_coat_component"/>
</dbReference>
<keyword evidence="1" id="KW-0732">Signal</keyword>
<dbReference type="OrthoDB" id="8588792at2"/>
<evidence type="ECO:0000256" key="1">
    <source>
        <dbReference type="SAM" id="SignalP"/>
    </source>
</evidence>
<dbReference type="Proteomes" id="UP000013117">
    <property type="component" value="Unassembled WGS sequence"/>
</dbReference>
<accession>N8YF43</accession>
<feature type="signal peptide" evidence="1">
    <location>
        <begin position="1"/>
        <end position="38"/>
    </location>
</feature>
<gene>
    <name evidence="3" type="ORF">F960_00579</name>
</gene>
<organism evidence="3 4">
    <name type="scientific">Acinetobacter gerneri DSM 14967 = CIP 107464 = MTCC 9824</name>
    <dbReference type="NCBI Taxonomy" id="1120926"/>
    <lineage>
        <taxon>Bacteria</taxon>
        <taxon>Pseudomonadati</taxon>
        <taxon>Pseudomonadota</taxon>
        <taxon>Gammaproteobacteria</taxon>
        <taxon>Moraxellales</taxon>
        <taxon>Moraxellaceae</taxon>
        <taxon>Acinetobacter</taxon>
    </lineage>
</organism>
<dbReference type="PANTHER" id="PTHR37089">
    <property type="entry name" value="PROTEIN U-RELATED"/>
    <property type="match status" value="1"/>
</dbReference>
<protein>
    <recommendedName>
        <fullName evidence="2">Spore coat protein U/FanG domain-containing protein</fullName>
    </recommendedName>
</protein>
<dbReference type="RefSeq" id="WP_004855281.1">
    <property type="nucleotide sequence ID" value="NZ_ASYY01000089.1"/>
</dbReference>
<feature type="domain" description="Spore coat protein U/FanG" evidence="2">
    <location>
        <begin position="35"/>
        <end position="174"/>
    </location>
</feature>
<name>N8YF43_9GAMM</name>
<evidence type="ECO:0000259" key="2">
    <source>
        <dbReference type="Pfam" id="PF05229"/>
    </source>
</evidence>
<dbReference type="PATRIC" id="fig|1120926.3.peg.547"/>
<dbReference type="SMART" id="SM00972">
    <property type="entry name" value="SCPU"/>
    <property type="match status" value="2"/>
</dbReference>
<dbReference type="Pfam" id="PF05229">
    <property type="entry name" value="SCPU"/>
    <property type="match status" value="2"/>
</dbReference>
<evidence type="ECO:0000313" key="3">
    <source>
        <dbReference type="EMBL" id="ENV35281.1"/>
    </source>
</evidence>
<proteinExistence type="predicted"/>
<dbReference type="InterPro" id="IPR007893">
    <property type="entry name" value="Spore_coat_U/FanG"/>
</dbReference>
<sequence length="337" mass="36708">MQISRDSGYSSKKYMLKLLYLISLSCALMFIFQSQSHAASTGSCWLSVDTLNFGSVSSKGGVSSTNVTVKCNQYGQSKPVRVTFCLFVPEGSPTLASNRRRISSNTGDGDLSAYLSYDLYYDSAMTQRIDTKANASSLVCQNKVFGVGQNDATYTVPIYGKIYPGQNVKASYYTSFNMPMTLIMAYSEEAYPSKETVIATGKSQTNNLLVTANYENSCNLYSTPDLNFGQTSDLSNAVSGVTTISLSCPTNTSWKVGLDNGLNYDGTSRRMKNAGNYIKYSLYKSADLSQTWDNTTYSQGTGTSGTQQINIYGRVPAQGSFFPAGDYVDTVTVTLTY</sequence>
<evidence type="ECO:0000313" key="4">
    <source>
        <dbReference type="Proteomes" id="UP000013117"/>
    </source>
</evidence>
<dbReference type="HOGENOM" id="CLU_069372_0_0_6"/>